<proteinExistence type="predicted"/>
<accession>A0A6P1ZIR4</accession>
<dbReference type="Proteomes" id="UP000434052">
    <property type="component" value="Unassembled WGS sequence"/>
</dbReference>
<feature type="domain" description="HD" evidence="1">
    <location>
        <begin position="95"/>
        <end position="223"/>
    </location>
</feature>
<comment type="caution">
    <text evidence="2">The sequence shown here is derived from an EMBL/GenBank/DDBJ whole genome shotgun (WGS) entry which is preliminary data.</text>
</comment>
<dbReference type="CDD" id="cd00077">
    <property type="entry name" value="HDc"/>
    <property type="match status" value="1"/>
</dbReference>
<dbReference type="Gene3D" id="1.10.3210.10">
    <property type="entry name" value="Hypothetical protein af1432"/>
    <property type="match status" value="1"/>
</dbReference>
<dbReference type="Pfam" id="PF01966">
    <property type="entry name" value="HD"/>
    <property type="match status" value="1"/>
</dbReference>
<protein>
    <submittedName>
        <fullName evidence="2">HD family phosphohydrolase</fullName>
    </submittedName>
</protein>
<evidence type="ECO:0000313" key="3">
    <source>
        <dbReference type="Proteomes" id="UP000434052"/>
    </source>
</evidence>
<organism evidence="2 3">
    <name type="scientific">Oceanidesulfovibrio marinus</name>
    <dbReference type="NCBI Taxonomy" id="370038"/>
    <lineage>
        <taxon>Bacteria</taxon>
        <taxon>Pseudomonadati</taxon>
        <taxon>Thermodesulfobacteriota</taxon>
        <taxon>Desulfovibrionia</taxon>
        <taxon>Desulfovibrionales</taxon>
        <taxon>Desulfovibrionaceae</taxon>
        <taxon>Oceanidesulfovibrio</taxon>
    </lineage>
</organism>
<gene>
    <name evidence="2" type="ORF">DQK91_12705</name>
</gene>
<dbReference type="InterPro" id="IPR003607">
    <property type="entry name" value="HD/PDEase_dom"/>
</dbReference>
<dbReference type="SUPFAM" id="SSF109604">
    <property type="entry name" value="HD-domain/PDEase-like"/>
    <property type="match status" value="1"/>
</dbReference>
<name>A0A6P1ZIR4_9BACT</name>
<evidence type="ECO:0000313" key="2">
    <source>
        <dbReference type="EMBL" id="TVM33020.1"/>
    </source>
</evidence>
<dbReference type="OrthoDB" id="9797344at2"/>
<keyword evidence="2" id="KW-0378">Hydrolase</keyword>
<dbReference type="AlphaFoldDB" id="A0A6P1ZIR4"/>
<sequence>MLSPALSVQAWRAFARRRLGDDRRGRCAPQERERGLGQIGRQLFGRIVSFNTHPAPQNAASGGLLAEHESRFRAYTERYLADPDVQDHRPIALKIEHTLQVLGNASRILDAPSPLDAWGDIPQGGVGGLGYPQLARLAALYHDVGRFEQYRRYNTFHDKKSENHARLGVRALRQSDLLDGLEDEARRFVQTAVMLHNRRFLPRGIAADVGYVTRVVRDADKVDIMRVMVDHFTAPDPADPVVTLHVKEHPTNYTPELYEAVLAGSSGDYTDMRWTNDFKLLILGWIFQLNFRASLDMVRERSLARRLLENLPDTPKMRRLDGIIDTALAPETPAAGESAAE</sequence>
<evidence type="ECO:0000259" key="1">
    <source>
        <dbReference type="Pfam" id="PF01966"/>
    </source>
</evidence>
<dbReference type="NCBIfam" id="TIGR00277">
    <property type="entry name" value="HDIG"/>
    <property type="match status" value="1"/>
</dbReference>
<dbReference type="GO" id="GO:0016787">
    <property type="term" value="F:hydrolase activity"/>
    <property type="evidence" value="ECO:0007669"/>
    <property type="project" value="UniProtKB-KW"/>
</dbReference>
<reference evidence="2 3" key="1">
    <citation type="submission" date="2018-06" db="EMBL/GenBank/DDBJ databases">
        <title>Complete genome of Desulfovibrio marinus P48SEP.</title>
        <authorList>
            <person name="Crispim J.S."/>
            <person name="Vidigal P.M.P."/>
            <person name="Silva L.C.F."/>
            <person name="Araujo L.C."/>
            <person name="Laguardia C.N."/>
            <person name="Dias R.S."/>
            <person name="Sousa M.P."/>
            <person name="Paula S.O."/>
            <person name="Silva C."/>
        </authorList>
    </citation>
    <scope>NUCLEOTIDE SEQUENCE [LARGE SCALE GENOMIC DNA]</scope>
    <source>
        <strain evidence="2 3">P48SEP</strain>
    </source>
</reference>
<dbReference type="InterPro" id="IPR006675">
    <property type="entry name" value="HDIG_dom"/>
</dbReference>
<dbReference type="InterPro" id="IPR006674">
    <property type="entry name" value="HD_domain"/>
</dbReference>
<dbReference type="EMBL" id="QMIF01000008">
    <property type="protein sequence ID" value="TVM33020.1"/>
    <property type="molecule type" value="Genomic_DNA"/>
</dbReference>